<keyword evidence="7" id="KW-1278">Translocase</keyword>
<evidence type="ECO:0000313" key="15">
    <source>
        <dbReference type="Proteomes" id="UP000008888"/>
    </source>
</evidence>
<sequence length="600" mass="67151">MDRLENSNNRMTDGQVYKRLMRFVLPYWRMFIVSTIGFAIYAATEPAVVMIIQRIIDSFNGEDRSNIQYLPLLFIVLFLVRGVGAFLGNYYLARISGNVIHKLRCAIFDHYTRLSVQYFDSHNSGYMISRITNNIGEVTRATSDSIRSYVREGFTAIGLLGYLGYTNWKLSLVFLAIAPVVVVIVRYVGKRLKRLSRNMQNTVGDLTHITSEMVSANRIVKSFGGEHYERQRFKDCSLENRKQYRKLIMTMSLNNPLMQLLISFALAGMMYLALIIMKSSSAGEFVGFFTAAFLLPKPIRNLSDANAEILRGLAAAETLFEVLDEPVEIDQGDYRTDRIQGRIEFKNLTFSYAGSETPALSDINLVVEPGQTVALVGASGGGKSSLINLLPRFYDYEQGEILIDGVELKRYRLDCLRQQIALVNQNVTLFNTSVANNIAYGTLQGAARSQIEQAATDAYAMDFIRKMPQGLDTEIGENGVKLSGGQRQRLALARALLKDAPILVLDEATSALDTESERYIQAALSRVMQGRTTLVVAHRLSTIEGADVILVMDKGRIVERGSHDELLKLDGAYAKLHKLQFKEAGQVSEKQEATLERQNG</sequence>
<keyword evidence="9" id="KW-0445">Lipid transport</keyword>
<evidence type="ECO:0000256" key="4">
    <source>
        <dbReference type="ARBA" id="ARBA00022692"/>
    </source>
</evidence>
<dbReference type="GO" id="GO:0016887">
    <property type="term" value="F:ATP hydrolysis activity"/>
    <property type="evidence" value="ECO:0007669"/>
    <property type="project" value="InterPro"/>
</dbReference>
<dbReference type="InterPro" id="IPR039421">
    <property type="entry name" value="Type_1_exporter"/>
</dbReference>
<evidence type="ECO:0000256" key="1">
    <source>
        <dbReference type="ARBA" id="ARBA00004651"/>
    </source>
</evidence>
<dbReference type="Gene3D" id="3.40.50.300">
    <property type="entry name" value="P-loop containing nucleotide triphosphate hydrolases"/>
    <property type="match status" value="1"/>
</dbReference>
<dbReference type="Gene3D" id="1.20.1560.10">
    <property type="entry name" value="ABC transporter type 1, transmembrane domain"/>
    <property type="match status" value="1"/>
</dbReference>
<feature type="transmembrane region" description="Helical" evidence="11">
    <location>
        <begin position="257"/>
        <end position="277"/>
    </location>
</feature>
<evidence type="ECO:0000256" key="8">
    <source>
        <dbReference type="ARBA" id="ARBA00022989"/>
    </source>
</evidence>
<dbReference type="InterPro" id="IPR011527">
    <property type="entry name" value="ABC1_TM_dom"/>
</dbReference>
<dbReference type="Pfam" id="PF00664">
    <property type="entry name" value="ABC_membrane"/>
    <property type="match status" value="1"/>
</dbReference>
<reference evidence="15" key="3">
    <citation type="submission" date="2011-05" db="EMBL/GenBank/DDBJ databases">
        <title>Complete sequence of Methylomonas methanica MC09.</title>
        <authorList>
            <consortium name="US DOE Joint Genome Institute"/>
            <person name="Lucas S."/>
            <person name="Han J."/>
            <person name="Lapidus A."/>
            <person name="Cheng J.-F."/>
            <person name="Goodwin L."/>
            <person name="Pitluck S."/>
            <person name="Peters L."/>
            <person name="Mikhailova N."/>
            <person name="Teshima H."/>
            <person name="Han C."/>
            <person name="Tapia R."/>
            <person name="Land M."/>
            <person name="Hauser L."/>
            <person name="Kyrpides N."/>
            <person name="Ivanova N."/>
            <person name="Pagani I."/>
            <person name="Stein L."/>
            <person name="Woyke T."/>
        </authorList>
    </citation>
    <scope>NUCLEOTIDE SEQUENCE [LARGE SCALE GENOMIC DNA]</scope>
    <source>
        <strain evidence="15">MC09</strain>
    </source>
</reference>
<keyword evidence="5" id="KW-0547">Nucleotide-binding</keyword>
<dbReference type="InterPro" id="IPR027417">
    <property type="entry name" value="P-loop_NTPase"/>
</dbReference>
<dbReference type="FunFam" id="3.40.50.300:FF:000140">
    <property type="entry name" value="Lipid A export ATP-binding/permease protein MsbA"/>
    <property type="match status" value="1"/>
</dbReference>
<name>G0A094_METMM</name>
<dbReference type="KEGG" id="mmt:Metme_4047"/>
<keyword evidence="6" id="KW-0067">ATP-binding</keyword>
<dbReference type="PROSITE" id="PS00211">
    <property type="entry name" value="ABC_TRANSPORTER_1"/>
    <property type="match status" value="1"/>
</dbReference>
<feature type="domain" description="ABC transporter" evidence="12">
    <location>
        <begin position="343"/>
        <end position="579"/>
    </location>
</feature>
<keyword evidence="15" id="KW-1185">Reference proteome</keyword>
<dbReference type="AlphaFoldDB" id="G0A094"/>
<dbReference type="InterPro" id="IPR003439">
    <property type="entry name" value="ABC_transporter-like_ATP-bd"/>
</dbReference>
<dbReference type="GO" id="GO:0005524">
    <property type="term" value="F:ATP binding"/>
    <property type="evidence" value="ECO:0007669"/>
    <property type="project" value="UniProtKB-KW"/>
</dbReference>
<dbReference type="HOGENOM" id="CLU_000604_84_3_6"/>
<keyword evidence="3" id="KW-1003">Cell membrane</keyword>
<dbReference type="GO" id="GO:0034040">
    <property type="term" value="F:ATPase-coupled lipid transmembrane transporter activity"/>
    <property type="evidence" value="ECO:0007669"/>
    <property type="project" value="InterPro"/>
</dbReference>
<keyword evidence="10 11" id="KW-0472">Membrane</keyword>
<dbReference type="SMART" id="SM00382">
    <property type="entry name" value="AAA"/>
    <property type="match status" value="1"/>
</dbReference>
<reference key="2">
    <citation type="submission" date="2011-05" db="EMBL/GenBank/DDBJ databases">
        <title>Complete genome sequence of the aerobic marine methanotroph Methylomonas methanica MC09.</title>
        <authorList>
            <person name="Boden R."/>
            <person name="Cunliffe M."/>
            <person name="Scanlan J."/>
            <person name="Moussard H."/>
            <person name="Kits K.D."/>
            <person name="Klotz M."/>
            <person name="Jetten M."/>
            <person name="Vuilleumier S."/>
            <person name="Han J."/>
            <person name="Peters L."/>
            <person name="Mikhailova N."/>
            <person name="Teshima H."/>
            <person name="Tapia R."/>
            <person name="Kyrpides N."/>
            <person name="Ivanova N."/>
            <person name="Pagani I."/>
            <person name="Cheng J.-F."/>
            <person name="Goodwin L."/>
            <person name="Han C."/>
            <person name="Hauser L."/>
            <person name="Land M."/>
            <person name="Lapidus A."/>
            <person name="Lucas S."/>
            <person name="Pitluck S."/>
            <person name="Woyke T."/>
            <person name="Stein L.Y."/>
            <person name="Murrell C."/>
        </authorList>
    </citation>
    <scope>NUCLEOTIDE SEQUENCE</scope>
    <source>
        <strain>MC09</strain>
    </source>
</reference>
<evidence type="ECO:0000259" key="12">
    <source>
        <dbReference type="PROSITE" id="PS50893"/>
    </source>
</evidence>
<evidence type="ECO:0000313" key="14">
    <source>
        <dbReference type="EMBL" id="AEG02400.1"/>
    </source>
</evidence>
<dbReference type="STRING" id="857087.Metme_4047"/>
<dbReference type="PROSITE" id="PS50929">
    <property type="entry name" value="ABC_TM1F"/>
    <property type="match status" value="1"/>
</dbReference>
<feature type="domain" description="ABC transmembrane type-1" evidence="13">
    <location>
        <begin position="32"/>
        <end position="311"/>
    </location>
</feature>
<evidence type="ECO:0000256" key="2">
    <source>
        <dbReference type="ARBA" id="ARBA00022448"/>
    </source>
</evidence>
<evidence type="ECO:0000256" key="7">
    <source>
        <dbReference type="ARBA" id="ARBA00022967"/>
    </source>
</evidence>
<dbReference type="NCBIfam" id="TIGR02203">
    <property type="entry name" value="MsbA_lipidA"/>
    <property type="match status" value="1"/>
</dbReference>
<feature type="transmembrane region" description="Helical" evidence="11">
    <location>
        <begin position="27"/>
        <end position="52"/>
    </location>
</feature>
<dbReference type="eggNOG" id="COG1132">
    <property type="taxonomic scope" value="Bacteria"/>
</dbReference>
<dbReference type="Pfam" id="PF00005">
    <property type="entry name" value="ABC_tran"/>
    <property type="match status" value="1"/>
</dbReference>
<feature type="transmembrane region" description="Helical" evidence="11">
    <location>
        <begin position="171"/>
        <end position="189"/>
    </location>
</feature>
<dbReference type="PROSITE" id="PS50893">
    <property type="entry name" value="ABC_TRANSPORTER_2"/>
    <property type="match status" value="1"/>
</dbReference>
<evidence type="ECO:0000256" key="11">
    <source>
        <dbReference type="SAM" id="Phobius"/>
    </source>
</evidence>
<evidence type="ECO:0000256" key="6">
    <source>
        <dbReference type="ARBA" id="ARBA00022840"/>
    </source>
</evidence>
<dbReference type="CDD" id="cd18552">
    <property type="entry name" value="ABC_6TM_MsbA_like"/>
    <property type="match status" value="1"/>
</dbReference>
<dbReference type="InterPro" id="IPR017871">
    <property type="entry name" value="ABC_transporter-like_CS"/>
</dbReference>
<feature type="transmembrane region" description="Helical" evidence="11">
    <location>
        <begin position="149"/>
        <end position="165"/>
    </location>
</feature>
<dbReference type="InterPro" id="IPR036640">
    <property type="entry name" value="ABC1_TM_sf"/>
</dbReference>
<dbReference type="GO" id="GO:0015421">
    <property type="term" value="F:ABC-type oligopeptide transporter activity"/>
    <property type="evidence" value="ECO:0007669"/>
    <property type="project" value="TreeGrafter"/>
</dbReference>
<proteinExistence type="predicted"/>
<evidence type="ECO:0000256" key="3">
    <source>
        <dbReference type="ARBA" id="ARBA00022475"/>
    </source>
</evidence>
<dbReference type="Proteomes" id="UP000008888">
    <property type="component" value="Chromosome"/>
</dbReference>
<organism evidence="14 15">
    <name type="scientific">Methylomonas methanica (strain DSM 25384 / MC09)</name>
    <dbReference type="NCBI Taxonomy" id="857087"/>
    <lineage>
        <taxon>Bacteria</taxon>
        <taxon>Pseudomonadati</taxon>
        <taxon>Pseudomonadota</taxon>
        <taxon>Gammaproteobacteria</taxon>
        <taxon>Methylococcales</taxon>
        <taxon>Methylococcaceae</taxon>
        <taxon>Methylomonas</taxon>
    </lineage>
</organism>
<evidence type="ECO:0000256" key="9">
    <source>
        <dbReference type="ARBA" id="ARBA00023055"/>
    </source>
</evidence>
<comment type="subcellular location">
    <subcellularLocation>
        <location evidence="1">Cell membrane</location>
        <topology evidence="1">Multi-pass membrane protein</topology>
    </subcellularLocation>
</comment>
<dbReference type="InterPro" id="IPR011917">
    <property type="entry name" value="ABC_transpr_lipidA"/>
</dbReference>
<keyword evidence="4 11" id="KW-0812">Transmembrane</keyword>
<dbReference type="SUPFAM" id="SSF52540">
    <property type="entry name" value="P-loop containing nucleoside triphosphate hydrolases"/>
    <property type="match status" value="1"/>
</dbReference>
<dbReference type="PANTHER" id="PTHR43394:SF1">
    <property type="entry name" value="ATP-BINDING CASSETTE SUB-FAMILY B MEMBER 10, MITOCHONDRIAL"/>
    <property type="match status" value="1"/>
</dbReference>
<protein>
    <submittedName>
        <fullName evidence="14">Lipid A ABC exporter, fused ATPase and inner membrane subunits MsbA</fullName>
    </submittedName>
</protein>
<gene>
    <name evidence="14" type="ordered locus">Metme_4047</name>
</gene>
<dbReference type="PANTHER" id="PTHR43394">
    <property type="entry name" value="ATP-DEPENDENT PERMEASE MDL1, MITOCHONDRIAL"/>
    <property type="match status" value="1"/>
</dbReference>
<dbReference type="InterPro" id="IPR003593">
    <property type="entry name" value="AAA+_ATPase"/>
</dbReference>
<evidence type="ECO:0000259" key="13">
    <source>
        <dbReference type="PROSITE" id="PS50929"/>
    </source>
</evidence>
<feature type="transmembrane region" description="Helical" evidence="11">
    <location>
        <begin position="72"/>
        <end position="92"/>
    </location>
</feature>
<keyword evidence="8 11" id="KW-1133">Transmembrane helix</keyword>
<accession>G0A094</accession>
<reference evidence="14 15" key="1">
    <citation type="journal article" date="2011" name="J. Bacteriol.">
        <title>Complete Genome Sequence of the Aerobic Marine Methanotroph Methylomonas methanica MC09.</title>
        <authorList>
            <person name="Boden R."/>
            <person name="Cunliffe M."/>
            <person name="Scanlan J."/>
            <person name="Moussard H."/>
            <person name="Kits K.D."/>
            <person name="Klotz M.G."/>
            <person name="Jetten M.S."/>
            <person name="Vuilleumier S."/>
            <person name="Han J."/>
            <person name="Peters L."/>
            <person name="Mikhailova N."/>
            <person name="Teshima H."/>
            <person name="Tapia R."/>
            <person name="Kyrpides N."/>
            <person name="Ivanova N."/>
            <person name="Pagani I."/>
            <person name="Cheng J.F."/>
            <person name="Goodwin L."/>
            <person name="Han C."/>
            <person name="Hauser L."/>
            <person name="Land M.L."/>
            <person name="Lapidus A."/>
            <person name="Lucas S."/>
            <person name="Pitluck S."/>
            <person name="Woyke T."/>
            <person name="Stein L."/>
            <person name="Murrell J.C."/>
        </authorList>
    </citation>
    <scope>NUCLEOTIDE SEQUENCE [LARGE SCALE GENOMIC DNA]</scope>
    <source>
        <strain evidence="14 15">MC09</strain>
    </source>
</reference>
<evidence type="ECO:0000256" key="5">
    <source>
        <dbReference type="ARBA" id="ARBA00022741"/>
    </source>
</evidence>
<dbReference type="EMBL" id="CP002738">
    <property type="protein sequence ID" value="AEG02400.1"/>
    <property type="molecule type" value="Genomic_DNA"/>
</dbReference>
<dbReference type="GO" id="GO:0005886">
    <property type="term" value="C:plasma membrane"/>
    <property type="evidence" value="ECO:0007669"/>
    <property type="project" value="UniProtKB-SubCell"/>
</dbReference>
<evidence type="ECO:0000256" key="10">
    <source>
        <dbReference type="ARBA" id="ARBA00023136"/>
    </source>
</evidence>
<keyword evidence="2" id="KW-0813">Transport</keyword>
<dbReference type="SUPFAM" id="SSF90123">
    <property type="entry name" value="ABC transporter transmembrane region"/>
    <property type="match status" value="1"/>
</dbReference>